<feature type="transmembrane region" description="Helical" evidence="1">
    <location>
        <begin position="34"/>
        <end position="53"/>
    </location>
</feature>
<feature type="transmembrane region" description="Helical" evidence="1">
    <location>
        <begin position="411"/>
        <end position="431"/>
    </location>
</feature>
<keyword evidence="3" id="KW-1185">Reference proteome</keyword>
<dbReference type="InterPro" id="IPR046264">
    <property type="entry name" value="DUF6297"/>
</dbReference>
<feature type="transmembrane region" description="Helical" evidence="1">
    <location>
        <begin position="479"/>
        <end position="496"/>
    </location>
</feature>
<feature type="transmembrane region" description="Helical" evidence="1">
    <location>
        <begin position="97"/>
        <end position="115"/>
    </location>
</feature>
<sequence>MSTDPAAVAELRAEIRHWRRSRRTLSLGEALQDLYIGVFAVLMLGSMLISVLVNLSDLGDRSCVAADCSAARSLLPWLVVGTLLAVLWSLARMVGPVAVSPGVAAWLLPTPVDRGELLRGRARGTTLLAAALVAPVAAAAATLAGLGMPSSALFTACAAGVAAYGVGALVHAQATATGPRSRHPALLLGPVSLLAVGAGLAAIASSRAPALSVSGAARVPWTVGTALVWVAVVVLLLRVRRLTARLRRRDVAPGGVLVPGLGGALATLDLALMFDVLVAHATGRRGAVRPRRGGPQGLAALAWRDLVRLRRHPGRVALLAGSLLVPYAVAAVGGGVVVVLVEVLVCFVLVLPFLVALRVLTRSSGMARMFPTALGPTRAAAVVVPGALLVGHGLLSAPALHRTLDGTGPDLALLGAAAGLGGLAAGVRWVTGRPPDYGRPLVSTPAGGVPTNLYGSVLRGVDVAVLTALPMLLSPTAGGAVLAMALALGVLSYLCGRR</sequence>
<comment type="caution">
    <text evidence="2">The sequence shown here is derived from an EMBL/GenBank/DDBJ whole genome shotgun (WGS) entry which is preliminary data.</text>
</comment>
<feature type="transmembrane region" description="Helical" evidence="1">
    <location>
        <begin position="380"/>
        <end position="399"/>
    </location>
</feature>
<gene>
    <name evidence="2" type="ORF">GCM10009788_36410</name>
</gene>
<evidence type="ECO:0000313" key="2">
    <source>
        <dbReference type="EMBL" id="GAA1529658.1"/>
    </source>
</evidence>
<feature type="transmembrane region" description="Helical" evidence="1">
    <location>
        <begin position="316"/>
        <end position="333"/>
    </location>
</feature>
<feature type="transmembrane region" description="Helical" evidence="1">
    <location>
        <begin position="184"/>
        <end position="204"/>
    </location>
</feature>
<name>A0ABN2AXG1_9ACTN</name>
<feature type="transmembrane region" description="Helical" evidence="1">
    <location>
        <begin position="74"/>
        <end position="91"/>
    </location>
</feature>
<reference evidence="2 3" key="1">
    <citation type="journal article" date="2019" name="Int. J. Syst. Evol. Microbiol.">
        <title>The Global Catalogue of Microorganisms (GCM) 10K type strain sequencing project: providing services to taxonomists for standard genome sequencing and annotation.</title>
        <authorList>
            <consortium name="The Broad Institute Genomics Platform"/>
            <consortium name="The Broad Institute Genome Sequencing Center for Infectious Disease"/>
            <person name="Wu L."/>
            <person name="Ma J."/>
        </authorList>
    </citation>
    <scope>NUCLEOTIDE SEQUENCE [LARGE SCALE GENOMIC DNA]</scope>
    <source>
        <strain evidence="2 3">JCM 14942</strain>
    </source>
</reference>
<feature type="transmembrane region" description="Helical" evidence="1">
    <location>
        <begin position="219"/>
        <end position="239"/>
    </location>
</feature>
<dbReference type="Proteomes" id="UP001500842">
    <property type="component" value="Unassembled WGS sequence"/>
</dbReference>
<feature type="transmembrane region" description="Helical" evidence="1">
    <location>
        <begin position="152"/>
        <end position="172"/>
    </location>
</feature>
<accession>A0ABN2AXG1</accession>
<protein>
    <recommendedName>
        <fullName evidence="4">ABC-2 type transport system permease protein</fullName>
    </recommendedName>
</protein>
<keyword evidence="1" id="KW-0472">Membrane</keyword>
<feature type="transmembrane region" description="Helical" evidence="1">
    <location>
        <begin position="127"/>
        <end position="146"/>
    </location>
</feature>
<dbReference type="EMBL" id="BAAAOR010000026">
    <property type="protein sequence ID" value="GAA1529658.1"/>
    <property type="molecule type" value="Genomic_DNA"/>
</dbReference>
<dbReference type="Pfam" id="PF19814">
    <property type="entry name" value="DUF6297"/>
    <property type="match status" value="1"/>
</dbReference>
<dbReference type="RefSeq" id="WP_141004134.1">
    <property type="nucleotide sequence ID" value="NZ_BAAAOR010000026.1"/>
</dbReference>
<keyword evidence="1" id="KW-0812">Transmembrane</keyword>
<evidence type="ECO:0000313" key="3">
    <source>
        <dbReference type="Proteomes" id="UP001500842"/>
    </source>
</evidence>
<proteinExistence type="predicted"/>
<keyword evidence="1" id="KW-1133">Transmembrane helix</keyword>
<evidence type="ECO:0008006" key="4">
    <source>
        <dbReference type="Google" id="ProtNLM"/>
    </source>
</evidence>
<evidence type="ECO:0000256" key="1">
    <source>
        <dbReference type="SAM" id="Phobius"/>
    </source>
</evidence>
<feature type="transmembrane region" description="Helical" evidence="1">
    <location>
        <begin position="339"/>
        <end position="360"/>
    </location>
</feature>
<organism evidence="2 3">
    <name type="scientific">Nocardioides humi</name>
    <dbReference type="NCBI Taxonomy" id="449461"/>
    <lineage>
        <taxon>Bacteria</taxon>
        <taxon>Bacillati</taxon>
        <taxon>Actinomycetota</taxon>
        <taxon>Actinomycetes</taxon>
        <taxon>Propionibacteriales</taxon>
        <taxon>Nocardioidaceae</taxon>
        <taxon>Nocardioides</taxon>
    </lineage>
</organism>